<accession>A0A4C1YTH6</accession>
<reference evidence="2 3" key="1">
    <citation type="journal article" date="2019" name="Commun. Biol.">
        <title>The bagworm genome reveals a unique fibroin gene that provides high tensile strength.</title>
        <authorList>
            <person name="Kono N."/>
            <person name="Nakamura H."/>
            <person name="Ohtoshi R."/>
            <person name="Tomita M."/>
            <person name="Numata K."/>
            <person name="Arakawa K."/>
        </authorList>
    </citation>
    <scope>NUCLEOTIDE SEQUENCE [LARGE SCALE GENOMIC DNA]</scope>
</reference>
<dbReference type="AlphaFoldDB" id="A0A4C1YTH6"/>
<keyword evidence="3" id="KW-1185">Reference proteome</keyword>
<protein>
    <submittedName>
        <fullName evidence="2">Uncharacterized protein</fullName>
    </submittedName>
</protein>
<dbReference type="EMBL" id="BGZK01001371">
    <property type="protein sequence ID" value="GBP78490.1"/>
    <property type="molecule type" value="Genomic_DNA"/>
</dbReference>
<evidence type="ECO:0000313" key="3">
    <source>
        <dbReference type="Proteomes" id="UP000299102"/>
    </source>
</evidence>
<evidence type="ECO:0000313" key="2">
    <source>
        <dbReference type="EMBL" id="GBP78490.1"/>
    </source>
</evidence>
<evidence type="ECO:0000256" key="1">
    <source>
        <dbReference type="SAM" id="MobiDB-lite"/>
    </source>
</evidence>
<sequence length="78" mass="8882">MSIDRRIRYTTLKIMRRYGRGRHAPALPGGTRAMRAPNETAARRPPPAHARAAIIFGLPLTRRIVYTAQLDAREKLNF</sequence>
<proteinExistence type="predicted"/>
<dbReference type="Proteomes" id="UP000299102">
    <property type="component" value="Unassembled WGS sequence"/>
</dbReference>
<name>A0A4C1YTH6_EUMVA</name>
<organism evidence="2 3">
    <name type="scientific">Eumeta variegata</name>
    <name type="common">Bagworm moth</name>
    <name type="synonym">Eumeta japonica</name>
    <dbReference type="NCBI Taxonomy" id="151549"/>
    <lineage>
        <taxon>Eukaryota</taxon>
        <taxon>Metazoa</taxon>
        <taxon>Ecdysozoa</taxon>
        <taxon>Arthropoda</taxon>
        <taxon>Hexapoda</taxon>
        <taxon>Insecta</taxon>
        <taxon>Pterygota</taxon>
        <taxon>Neoptera</taxon>
        <taxon>Endopterygota</taxon>
        <taxon>Lepidoptera</taxon>
        <taxon>Glossata</taxon>
        <taxon>Ditrysia</taxon>
        <taxon>Tineoidea</taxon>
        <taxon>Psychidae</taxon>
        <taxon>Oiketicinae</taxon>
        <taxon>Eumeta</taxon>
    </lineage>
</organism>
<gene>
    <name evidence="2" type="ORF">EVAR_67244_1</name>
</gene>
<feature type="region of interest" description="Disordered" evidence="1">
    <location>
        <begin position="20"/>
        <end position="46"/>
    </location>
</feature>
<comment type="caution">
    <text evidence="2">The sequence shown here is derived from an EMBL/GenBank/DDBJ whole genome shotgun (WGS) entry which is preliminary data.</text>
</comment>